<dbReference type="EMBL" id="JADYXP020000002">
    <property type="protein sequence ID" value="KAL0131247.1"/>
    <property type="molecule type" value="Genomic_DNA"/>
</dbReference>
<dbReference type="Proteomes" id="UP001430953">
    <property type="component" value="Unassembled WGS sequence"/>
</dbReference>
<dbReference type="AlphaFoldDB" id="A0AAW2GVP7"/>
<gene>
    <name evidence="2" type="ORF">PUN28_002662</name>
</gene>
<proteinExistence type="predicted"/>
<comment type="caution">
    <text evidence="2">The sequence shown here is derived from an EMBL/GenBank/DDBJ whole genome shotgun (WGS) entry which is preliminary data.</text>
</comment>
<organism evidence="2 3">
    <name type="scientific">Cardiocondyla obscurior</name>
    <dbReference type="NCBI Taxonomy" id="286306"/>
    <lineage>
        <taxon>Eukaryota</taxon>
        <taxon>Metazoa</taxon>
        <taxon>Ecdysozoa</taxon>
        <taxon>Arthropoda</taxon>
        <taxon>Hexapoda</taxon>
        <taxon>Insecta</taxon>
        <taxon>Pterygota</taxon>
        <taxon>Neoptera</taxon>
        <taxon>Endopterygota</taxon>
        <taxon>Hymenoptera</taxon>
        <taxon>Apocrita</taxon>
        <taxon>Aculeata</taxon>
        <taxon>Formicoidea</taxon>
        <taxon>Formicidae</taxon>
        <taxon>Myrmicinae</taxon>
        <taxon>Cardiocondyla</taxon>
    </lineage>
</organism>
<evidence type="ECO:0000313" key="2">
    <source>
        <dbReference type="EMBL" id="KAL0131247.1"/>
    </source>
</evidence>
<feature type="region of interest" description="Disordered" evidence="1">
    <location>
        <begin position="1"/>
        <end position="38"/>
    </location>
</feature>
<accession>A0AAW2GVP7</accession>
<evidence type="ECO:0000256" key="1">
    <source>
        <dbReference type="SAM" id="MobiDB-lite"/>
    </source>
</evidence>
<sequence>MSGLYEISDSVRRSKKYTNSSAQKEGRHPKLRGGPGRGTASCFGGATFGVGITWLPNSATAHRIDPNALNFTMTPGNFEDTLFTSAL</sequence>
<evidence type="ECO:0000313" key="3">
    <source>
        <dbReference type="Proteomes" id="UP001430953"/>
    </source>
</evidence>
<name>A0AAW2GVP7_9HYME</name>
<reference evidence="2 3" key="1">
    <citation type="submission" date="2023-03" db="EMBL/GenBank/DDBJ databases">
        <title>High recombination rates correlate with genetic variation in Cardiocondyla obscurior ants.</title>
        <authorList>
            <person name="Errbii M."/>
        </authorList>
    </citation>
    <scope>NUCLEOTIDE SEQUENCE [LARGE SCALE GENOMIC DNA]</scope>
    <source>
        <strain evidence="2">Alpha-2009</strain>
        <tissue evidence="2">Whole body</tissue>
    </source>
</reference>
<protein>
    <submittedName>
        <fullName evidence="2">Uncharacterized protein</fullName>
    </submittedName>
</protein>
<keyword evidence="3" id="KW-1185">Reference proteome</keyword>